<dbReference type="EMBL" id="JEXD01000053">
    <property type="protein sequence ID" value="EXC04674.1"/>
    <property type="molecule type" value="Genomic_DNA"/>
</dbReference>
<evidence type="ECO:0000313" key="1">
    <source>
        <dbReference type="EMBL" id="EXC04674.1"/>
    </source>
</evidence>
<protein>
    <submittedName>
        <fullName evidence="1">Uncharacterized protein</fullName>
    </submittedName>
</protein>
<gene>
    <name evidence="1" type="ORF">J506_3682</name>
</gene>
<dbReference type="PATRIC" id="fig|1310607.3.peg.3558"/>
<dbReference type="Proteomes" id="UP000021108">
    <property type="component" value="Unassembled WGS sequence"/>
</dbReference>
<sequence length="41" mass="4818">MIFPQREKPAEISKRINKDKRRGIKLGIKQISKRNVSLPDQ</sequence>
<name>A0A009P8Q2_ACIBA</name>
<reference evidence="1 2" key="1">
    <citation type="submission" date="2014-02" db="EMBL/GenBank/DDBJ databases">
        <title>Comparative genomics and transcriptomics to identify genetic mechanisms underlying the emergence of carbapenem resistant Acinetobacter baumannii (CRAb).</title>
        <authorList>
            <person name="Harris A.D."/>
            <person name="Johnson K.J."/>
            <person name="George J."/>
            <person name="Shefchek K."/>
            <person name="Daugherty S.C."/>
            <person name="Parankush S."/>
            <person name="Sadzewicz L."/>
            <person name="Tallon L."/>
            <person name="Sengamalay N."/>
            <person name="Hazen T.H."/>
            <person name="Rasko D.A."/>
        </authorList>
    </citation>
    <scope>NUCLEOTIDE SEQUENCE [LARGE SCALE GENOMIC DNA]</scope>
    <source>
        <strain evidence="1 2">625974</strain>
    </source>
</reference>
<proteinExistence type="predicted"/>
<organism evidence="1 2">
    <name type="scientific">Acinetobacter baumannii 625974</name>
    <dbReference type="NCBI Taxonomy" id="1310607"/>
    <lineage>
        <taxon>Bacteria</taxon>
        <taxon>Pseudomonadati</taxon>
        <taxon>Pseudomonadota</taxon>
        <taxon>Gammaproteobacteria</taxon>
        <taxon>Moraxellales</taxon>
        <taxon>Moraxellaceae</taxon>
        <taxon>Acinetobacter</taxon>
        <taxon>Acinetobacter calcoaceticus/baumannii complex</taxon>
    </lineage>
</organism>
<accession>A0A009P8Q2</accession>
<dbReference type="AlphaFoldDB" id="A0A009P8Q2"/>
<comment type="caution">
    <text evidence="1">The sequence shown here is derived from an EMBL/GenBank/DDBJ whole genome shotgun (WGS) entry which is preliminary data.</text>
</comment>
<evidence type="ECO:0000313" key="2">
    <source>
        <dbReference type="Proteomes" id="UP000021108"/>
    </source>
</evidence>